<accession>A0A1G2MM38</accession>
<evidence type="ECO:0000313" key="5">
    <source>
        <dbReference type="EMBL" id="OHA24091.1"/>
    </source>
</evidence>
<proteinExistence type="inferred from homology"/>
<comment type="caution">
    <text evidence="5">The sequence shown here is derived from an EMBL/GenBank/DDBJ whole genome shotgun (WGS) entry which is preliminary data.</text>
</comment>
<reference evidence="5 6" key="1">
    <citation type="journal article" date="2016" name="Nat. Commun.">
        <title>Thousands of microbial genomes shed light on interconnected biogeochemical processes in an aquifer system.</title>
        <authorList>
            <person name="Anantharaman K."/>
            <person name="Brown C.T."/>
            <person name="Hug L.A."/>
            <person name="Sharon I."/>
            <person name="Castelle C.J."/>
            <person name="Probst A.J."/>
            <person name="Thomas B.C."/>
            <person name="Singh A."/>
            <person name="Wilkins M.J."/>
            <person name="Karaoz U."/>
            <person name="Brodie E.L."/>
            <person name="Williams K.H."/>
            <person name="Hubbard S.S."/>
            <person name="Banfield J.F."/>
        </authorList>
    </citation>
    <scope>NUCLEOTIDE SEQUENCE [LARGE SCALE GENOMIC DNA]</scope>
</reference>
<dbReference type="SMART" id="SM00382">
    <property type="entry name" value="AAA"/>
    <property type="match status" value="1"/>
</dbReference>
<dbReference type="Gene3D" id="3.40.50.300">
    <property type="entry name" value="P-loop containing nucleotide triphosphate hydrolases"/>
    <property type="match status" value="1"/>
</dbReference>
<dbReference type="PANTHER" id="PTHR30258">
    <property type="entry name" value="TYPE II SECRETION SYSTEM PROTEIN GSPE-RELATED"/>
    <property type="match status" value="1"/>
</dbReference>
<dbReference type="CDD" id="cd01129">
    <property type="entry name" value="PulE-GspE-like"/>
    <property type="match status" value="1"/>
</dbReference>
<name>A0A1G2MM38_9BACT</name>
<comment type="similarity">
    <text evidence="1">Belongs to the GSP E family.</text>
</comment>
<evidence type="ECO:0000313" key="6">
    <source>
        <dbReference type="Proteomes" id="UP000177130"/>
    </source>
</evidence>
<dbReference type="InterPro" id="IPR003593">
    <property type="entry name" value="AAA+_ATPase"/>
</dbReference>
<evidence type="ECO:0000256" key="1">
    <source>
        <dbReference type="ARBA" id="ARBA00006611"/>
    </source>
</evidence>
<dbReference type="GO" id="GO:0005524">
    <property type="term" value="F:ATP binding"/>
    <property type="evidence" value="ECO:0007669"/>
    <property type="project" value="UniProtKB-KW"/>
</dbReference>
<dbReference type="PANTHER" id="PTHR30258:SF2">
    <property type="entry name" value="COMG OPERON PROTEIN 1"/>
    <property type="match status" value="1"/>
</dbReference>
<dbReference type="InterPro" id="IPR001482">
    <property type="entry name" value="T2SS/T4SS_dom"/>
</dbReference>
<organism evidence="5 6">
    <name type="scientific">Candidatus Taylorbacteria bacterium RIFCSPHIGHO2_02_FULL_43_32b</name>
    <dbReference type="NCBI Taxonomy" id="1802306"/>
    <lineage>
        <taxon>Bacteria</taxon>
        <taxon>Candidatus Tayloriibacteriota</taxon>
    </lineage>
</organism>
<gene>
    <name evidence="5" type="ORF">A3C72_03015</name>
</gene>
<dbReference type="EMBL" id="MHRK01000019">
    <property type="protein sequence ID" value="OHA24091.1"/>
    <property type="molecule type" value="Genomic_DNA"/>
</dbReference>
<protein>
    <recommendedName>
        <fullName evidence="4">Bacterial type II secretion system protein E domain-containing protein</fullName>
    </recommendedName>
</protein>
<dbReference type="SUPFAM" id="SSF52540">
    <property type="entry name" value="P-loop containing nucleoside triphosphate hydrolases"/>
    <property type="match status" value="1"/>
</dbReference>
<dbReference type="GO" id="GO:0005886">
    <property type="term" value="C:plasma membrane"/>
    <property type="evidence" value="ECO:0007669"/>
    <property type="project" value="TreeGrafter"/>
</dbReference>
<dbReference type="PROSITE" id="PS00662">
    <property type="entry name" value="T2SP_E"/>
    <property type="match status" value="1"/>
</dbReference>
<keyword evidence="2" id="KW-0547">Nucleotide-binding</keyword>
<dbReference type="STRING" id="1802306.A3C72_03015"/>
<dbReference type="Gene3D" id="3.30.450.90">
    <property type="match status" value="1"/>
</dbReference>
<dbReference type="InterPro" id="IPR027417">
    <property type="entry name" value="P-loop_NTPase"/>
</dbReference>
<evidence type="ECO:0000256" key="3">
    <source>
        <dbReference type="ARBA" id="ARBA00022840"/>
    </source>
</evidence>
<dbReference type="AlphaFoldDB" id="A0A1G2MM38"/>
<evidence type="ECO:0000259" key="4">
    <source>
        <dbReference type="PROSITE" id="PS00662"/>
    </source>
</evidence>
<keyword evidence="3" id="KW-0067">ATP-binding</keyword>
<feature type="domain" description="Bacterial type II secretion system protein E" evidence="4">
    <location>
        <begin position="252"/>
        <end position="266"/>
    </location>
</feature>
<dbReference type="GO" id="GO:0016887">
    <property type="term" value="F:ATP hydrolysis activity"/>
    <property type="evidence" value="ECO:0007669"/>
    <property type="project" value="TreeGrafter"/>
</dbReference>
<dbReference type="Pfam" id="PF00437">
    <property type="entry name" value="T2SSE"/>
    <property type="match status" value="1"/>
</dbReference>
<evidence type="ECO:0000256" key="2">
    <source>
        <dbReference type="ARBA" id="ARBA00022741"/>
    </source>
</evidence>
<sequence>MLYKDLSFAKTSSSGSVGITAESLAKYVSKIKTVGDVKKTLEEISALKDVRLSETLEIILAGAIATMASDVHIEPEEHNSRLRFRLDGMLYDVFVVDTKVFSLLLSRIKLLSSLKLNIKGAGQDGRFSIVAGEEEIEVRTSVVPGSFGESIVLRILNPKSIAVSLETLGMNKKILPIIQNLISKPQGMILTTGPTGSGKTTTLYTFLRTVYQPEVKIVTIEDPVEYKLPGIVQTQADPNKGYTFLEGLRSALRQDPDIIMIGEIRDNETARVAIDAALTGHLVFSTLHTNNAAGAFTRLIDLGVNPKVLTSAVMAAMAQRLVRKLCESCKKEVPMQGEVKTKIEKIIDGMKKKIEVEYNEKMWVPVGCRECNGIGYKGRIGVYEAILSNAEIENVVRQSPSEREIKKAAETQNILTMREDGVLKILNGTTSVQELERVVDLNDYGFET</sequence>
<dbReference type="Proteomes" id="UP000177130">
    <property type="component" value="Unassembled WGS sequence"/>
</dbReference>